<proteinExistence type="predicted"/>
<accession>A0A5B7J3S8</accession>
<feature type="compositionally biased region" description="Basic residues" evidence="1">
    <location>
        <begin position="9"/>
        <end position="35"/>
    </location>
</feature>
<gene>
    <name evidence="2" type="ORF">E2C01_083542</name>
</gene>
<protein>
    <submittedName>
        <fullName evidence="2">Uncharacterized protein</fullName>
    </submittedName>
</protein>
<dbReference type="Proteomes" id="UP000324222">
    <property type="component" value="Unassembled WGS sequence"/>
</dbReference>
<comment type="caution">
    <text evidence="2">The sequence shown here is derived from an EMBL/GenBank/DDBJ whole genome shotgun (WGS) entry which is preliminary data.</text>
</comment>
<name>A0A5B7J3S8_PORTR</name>
<dbReference type="EMBL" id="VSRR010078362">
    <property type="protein sequence ID" value="MPC88626.1"/>
    <property type="molecule type" value="Genomic_DNA"/>
</dbReference>
<evidence type="ECO:0000313" key="3">
    <source>
        <dbReference type="Proteomes" id="UP000324222"/>
    </source>
</evidence>
<sequence>MMGCDKTKHSIHHKGNKHPFPNTKHHSINFSKHRSRESEGVKGEPKSGEKSKEDSCVSKRSM</sequence>
<dbReference type="AlphaFoldDB" id="A0A5B7J3S8"/>
<keyword evidence="3" id="KW-1185">Reference proteome</keyword>
<organism evidence="2 3">
    <name type="scientific">Portunus trituberculatus</name>
    <name type="common">Swimming crab</name>
    <name type="synonym">Neptunus trituberculatus</name>
    <dbReference type="NCBI Taxonomy" id="210409"/>
    <lineage>
        <taxon>Eukaryota</taxon>
        <taxon>Metazoa</taxon>
        <taxon>Ecdysozoa</taxon>
        <taxon>Arthropoda</taxon>
        <taxon>Crustacea</taxon>
        <taxon>Multicrustacea</taxon>
        <taxon>Malacostraca</taxon>
        <taxon>Eumalacostraca</taxon>
        <taxon>Eucarida</taxon>
        <taxon>Decapoda</taxon>
        <taxon>Pleocyemata</taxon>
        <taxon>Brachyura</taxon>
        <taxon>Eubrachyura</taxon>
        <taxon>Portunoidea</taxon>
        <taxon>Portunidae</taxon>
        <taxon>Portuninae</taxon>
        <taxon>Portunus</taxon>
    </lineage>
</organism>
<feature type="compositionally biased region" description="Basic and acidic residues" evidence="1">
    <location>
        <begin position="36"/>
        <end position="62"/>
    </location>
</feature>
<evidence type="ECO:0000256" key="1">
    <source>
        <dbReference type="SAM" id="MobiDB-lite"/>
    </source>
</evidence>
<evidence type="ECO:0000313" key="2">
    <source>
        <dbReference type="EMBL" id="MPC88626.1"/>
    </source>
</evidence>
<reference evidence="2 3" key="1">
    <citation type="submission" date="2019-05" db="EMBL/GenBank/DDBJ databases">
        <title>Another draft genome of Portunus trituberculatus and its Hox gene families provides insights of decapod evolution.</title>
        <authorList>
            <person name="Jeong J.-H."/>
            <person name="Song I."/>
            <person name="Kim S."/>
            <person name="Choi T."/>
            <person name="Kim D."/>
            <person name="Ryu S."/>
            <person name="Kim W."/>
        </authorList>
    </citation>
    <scope>NUCLEOTIDE SEQUENCE [LARGE SCALE GENOMIC DNA]</scope>
    <source>
        <tissue evidence="2">Muscle</tissue>
    </source>
</reference>
<feature type="region of interest" description="Disordered" evidence="1">
    <location>
        <begin position="1"/>
        <end position="62"/>
    </location>
</feature>